<protein>
    <submittedName>
        <fullName evidence="2">Uncharacterized protein</fullName>
    </submittedName>
</protein>
<dbReference type="Proteomes" id="UP000236754">
    <property type="component" value="Unassembled WGS sequence"/>
</dbReference>
<name>A0A1H5X1N0_9ACTN</name>
<organism evidence="2 3">
    <name type="scientific">Actinacidiphila yanglinensis</name>
    <dbReference type="NCBI Taxonomy" id="310779"/>
    <lineage>
        <taxon>Bacteria</taxon>
        <taxon>Bacillati</taxon>
        <taxon>Actinomycetota</taxon>
        <taxon>Actinomycetes</taxon>
        <taxon>Kitasatosporales</taxon>
        <taxon>Streptomycetaceae</taxon>
        <taxon>Actinacidiphila</taxon>
    </lineage>
</organism>
<evidence type="ECO:0000313" key="2">
    <source>
        <dbReference type="EMBL" id="SEG05744.1"/>
    </source>
</evidence>
<evidence type="ECO:0000256" key="1">
    <source>
        <dbReference type="SAM" id="MobiDB-lite"/>
    </source>
</evidence>
<dbReference type="EMBL" id="FNVU01000003">
    <property type="protein sequence ID" value="SEG05744.1"/>
    <property type="molecule type" value="Genomic_DNA"/>
</dbReference>
<feature type="region of interest" description="Disordered" evidence="1">
    <location>
        <begin position="33"/>
        <end position="62"/>
    </location>
</feature>
<accession>A0A1H5X1N0</accession>
<sequence length="179" mass="19615">MVKCCHDTDWLSSLVESPPARVASFGRLTHFRRQNQPEGQPTAASTAPWSQPGPIPATAPDSPAWIRSWRRSILRRAGFAVRRSVGYCWHGNTAGREWIHGENVSTGVGGWIYAPNIVKVSGKLNPCNKQARTRPPRAVEPPWANPASRRPRSGRRLVRVIAASCARESPCPAGEALPP</sequence>
<feature type="region of interest" description="Disordered" evidence="1">
    <location>
        <begin position="126"/>
        <end position="152"/>
    </location>
</feature>
<gene>
    <name evidence="2" type="ORF">SAMN05216223_10366</name>
</gene>
<dbReference type="AlphaFoldDB" id="A0A1H5X1N0"/>
<keyword evidence="3" id="KW-1185">Reference proteome</keyword>
<evidence type="ECO:0000313" key="3">
    <source>
        <dbReference type="Proteomes" id="UP000236754"/>
    </source>
</evidence>
<proteinExistence type="predicted"/>
<reference evidence="2 3" key="1">
    <citation type="submission" date="2016-10" db="EMBL/GenBank/DDBJ databases">
        <authorList>
            <person name="de Groot N.N."/>
        </authorList>
    </citation>
    <scope>NUCLEOTIDE SEQUENCE [LARGE SCALE GENOMIC DNA]</scope>
    <source>
        <strain evidence="2 3">CGMCC 4.2023</strain>
    </source>
</reference>
<feature type="compositionally biased region" description="Polar residues" evidence="1">
    <location>
        <begin position="34"/>
        <end position="49"/>
    </location>
</feature>